<dbReference type="EMBL" id="JARIHO010000005">
    <property type="protein sequence ID" value="KAJ7360693.1"/>
    <property type="molecule type" value="Genomic_DNA"/>
</dbReference>
<dbReference type="SUPFAM" id="SSF52833">
    <property type="entry name" value="Thioredoxin-like"/>
    <property type="match status" value="1"/>
</dbReference>
<dbReference type="InterPro" id="IPR050983">
    <property type="entry name" value="GST_Omega/HSP26"/>
</dbReference>
<dbReference type="SUPFAM" id="SSF47616">
    <property type="entry name" value="GST C-terminal domain-like"/>
    <property type="match status" value="1"/>
</dbReference>
<dbReference type="PANTHER" id="PTHR43968">
    <property type="match status" value="1"/>
</dbReference>
<evidence type="ECO:0000313" key="2">
    <source>
        <dbReference type="EMBL" id="KAJ7360693.1"/>
    </source>
</evidence>
<dbReference type="Pfam" id="PF22041">
    <property type="entry name" value="GST_C_7"/>
    <property type="match status" value="1"/>
</dbReference>
<dbReference type="Gene3D" id="3.40.30.10">
    <property type="entry name" value="Glutaredoxin"/>
    <property type="match status" value="1"/>
</dbReference>
<feature type="domain" description="GST N-terminal" evidence="1">
    <location>
        <begin position="10"/>
        <end position="101"/>
    </location>
</feature>
<reference evidence="2" key="1">
    <citation type="submission" date="2023-03" db="EMBL/GenBank/DDBJ databases">
        <title>Massive genome expansion in bonnet fungi (Mycena s.s.) driven by repeated elements and novel gene families across ecological guilds.</title>
        <authorList>
            <consortium name="Lawrence Berkeley National Laboratory"/>
            <person name="Harder C.B."/>
            <person name="Miyauchi S."/>
            <person name="Viragh M."/>
            <person name="Kuo A."/>
            <person name="Thoen E."/>
            <person name="Andreopoulos B."/>
            <person name="Lu D."/>
            <person name="Skrede I."/>
            <person name="Drula E."/>
            <person name="Henrissat B."/>
            <person name="Morin E."/>
            <person name="Kohler A."/>
            <person name="Barry K."/>
            <person name="LaButti K."/>
            <person name="Morin E."/>
            <person name="Salamov A."/>
            <person name="Lipzen A."/>
            <person name="Mereny Z."/>
            <person name="Hegedus B."/>
            <person name="Baldrian P."/>
            <person name="Stursova M."/>
            <person name="Weitz H."/>
            <person name="Taylor A."/>
            <person name="Grigoriev I.V."/>
            <person name="Nagy L.G."/>
            <person name="Martin F."/>
            <person name="Kauserud H."/>
        </authorList>
    </citation>
    <scope>NUCLEOTIDE SEQUENCE</scope>
    <source>
        <strain evidence="2">CBHHK002</strain>
    </source>
</reference>
<name>A0AAD7AJW0_9AGAR</name>
<evidence type="ECO:0000259" key="1">
    <source>
        <dbReference type="PROSITE" id="PS50404"/>
    </source>
</evidence>
<dbReference type="InterPro" id="IPR004045">
    <property type="entry name" value="Glutathione_S-Trfase_N"/>
</dbReference>
<evidence type="ECO:0000313" key="3">
    <source>
        <dbReference type="Proteomes" id="UP001218218"/>
    </source>
</evidence>
<dbReference type="Gene3D" id="1.20.1050.10">
    <property type="match status" value="1"/>
</dbReference>
<dbReference type="InterPro" id="IPR036249">
    <property type="entry name" value="Thioredoxin-like_sf"/>
</dbReference>
<gene>
    <name evidence="2" type="ORF">DFH08DRAFT_842124</name>
</gene>
<dbReference type="AlphaFoldDB" id="A0AAD7AJW0"/>
<organism evidence="2 3">
    <name type="scientific">Mycena albidolilacea</name>
    <dbReference type="NCBI Taxonomy" id="1033008"/>
    <lineage>
        <taxon>Eukaryota</taxon>
        <taxon>Fungi</taxon>
        <taxon>Dikarya</taxon>
        <taxon>Basidiomycota</taxon>
        <taxon>Agaricomycotina</taxon>
        <taxon>Agaricomycetes</taxon>
        <taxon>Agaricomycetidae</taxon>
        <taxon>Agaricales</taxon>
        <taxon>Marasmiineae</taxon>
        <taxon>Mycenaceae</taxon>
        <taxon>Mycena</taxon>
    </lineage>
</organism>
<dbReference type="PROSITE" id="PS50404">
    <property type="entry name" value="GST_NTER"/>
    <property type="match status" value="1"/>
</dbReference>
<keyword evidence="3" id="KW-1185">Reference proteome</keyword>
<accession>A0AAD7AJW0</accession>
<dbReference type="Pfam" id="PF13409">
    <property type="entry name" value="GST_N_2"/>
    <property type="match status" value="1"/>
</dbReference>
<dbReference type="CDD" id="cd03038">
    <property type="entry name" value="GST_N_etherase_LigE"/>
    <property type="match status" value="1"/>
</dbReference>
<dbReference type="InterPro" id="IPR036282">
    <property type="entry name" value="Glutathione-S-Trfase_C_sf"/>
</dbReference>
<proteinExistence type="predicted"/>
<sequence>MSVSIIFYDIPSTHPSRTWSPNLWKTRYALNFKSVPYKTVWLEYPEIEGRCKEIGAPPSGAKPDGRPHFTLPVIQDLSTGAVISDSSKIAAYLDATYPDRPRLMPPGTTGLHRAFEEAARMQLDPISRYGPPASHKNLNPLSAEYFRRTREATWGKTLEELTPKGEEDAVEWKKLEDGFGKLDEWIRANGEESSYFMGDALTYADIFVAAYVHWIQLVLPEKWDEIKVWHQGRWAKLLKGLGDYETVV</sequence>
<protein>
    <recommendedName>
        <fullName evidence="1">GST N-terminal domain-containing protein</fullName>
    </recommendedName>
</protein>
<dbReference type="GO" id="GO:0005737">
    <property type="term" value="C:cytoplasm"/>
    <property type="evidence" value="ECO:0007669"/>
    <property type="project" value="TreeGrafter"/>
</dbReference>
<comment type="caution">
    <text evidence="2">The sequence shown here is derived from an EMBL/GenBank/DDBJ whole genome shotgun (WGS) entry which is preliminary data.</text>
</comment>
<dbReference type="Proteomes" id="UP001218218">
    <property type="component" value="Unassembled WGS sequence"/>
</dbReference>
<dbReference type="InterPro" id="IPR054416">
    <property type="entry name" value="GST_UstS-like_C"/>
</dbReference>
<dbReference type="PANTHER" id="PTHR43968:SF6">
    <property type="entry name" value="GLUTATHIONE S-TRANSFERASE OMEGA"/>
    <property type="match status" value="1"/>
</dbReference>